<dbReference type="RefSeq" id="WP_124327169.1">
    <property type="nucleotide sequence ID" value="NZ_BEXT01000001.1"/>
</dbReference>
<dbReference type="InterPro" id="IPR026816">
    <property type="entry name" value="Flavodoxin_dom"/>
</dbReference>
<dbReference type="Gene3D" id="3.40.50.360">
    <property type="match status" value="1"/>
</dbReference>
<dbReference type="InterPro" id="IPR001226">
    <property type="entry name" value="Flavodoxin_CS"/>
</dbReference>
<evidence type="ECO:0000313" key="3">
    <source>
        <dbReference type="EMBL" id="GBC59676.1"/>
    </source>
</evidence>
<gene>
    <name evidence="3" type="ORF">DENIS_0617</name>
</gene>
<dbReference type="EMBL" id="BEXT01000001">
    <property type="protein sequence ID" value="GBC59676.1"/>
    <property type="molecule type" value="Genomic_DNA"/>
</dbReference>
<dbReference type="PROSITE" id="PS00201">
    <property type="entry name" value="FLAVODOXIN"/>
    <property type="match status" value="1"/>
</dbReference>
<keyword evidence="4" id="KW-1185">Reference proteome</keyword>
<comment type="caution">
    <text evidence="3">The sequence shown here is derived from an EMBL/GenBank/DDBJ whole genome shotgun (WGS) entry which is preliminary data.</text>
</comment>
<reference evidence="4" key="2">
    <citation type="submission" date="2019-01" db="EMBL/GenBank/DDBJ databases">
        <title>Genome sequence of Desulfonema ishimotonii strain Tokyo 01.</title>
        <authorList>
            <person name="Fukui M."/>
        </authorList>
    </citation>
    <scope>NUCLEOTIDE SEQUENCE [LARGE SCALE GENOMIC DNA]</scope>
    <source>
        <strain evidence="4">Tokyo 01</strain>
    </source>
</reference>
<accession>A0A401FRT8</accession>
<comment type="cofactor">
    <cofactor evidence="1">
        <name>FMN</name>
        <dbReference type="ChEBI" id="CHEBI:58210"/>
    </cofactor>
</comment>
<feature type="domain" description="Flavodoxin" evidence="2">
    <location>
        <begin position="4"/>
        <end position="74"/>
    </location>
</feature>
<dbReference type="OrthoDB" id="5455894at2"/>
<evidence type="ECO:0000313" key="4">
    <source>
        <dbReference type="Proteomes" id="UP000288096"/>
    </source>
</evidence>
<name>A0A401FRT8_9BACT</name>
<dbReference type="Proteomes" id="UP000288096">
    <property type="component" value="Unassembled WGS sequence"/>
</dbReference>
<organism evidence="3 4">
    <name type="scientific">Desulfonema ishimotonii</name>
    <dbReference type="NCBI Taxonomy" id="45657"/>
    <lineage>
        <taxon>Bacteria</taxon>
        <taxon>Pseudomonadati</taxon>
        <taxon>Thermodesulfobacteriota</taxon>
        <taxon>Desulfobacteria</taxon>
        <taxon>Desulfobacterales</taxon>
        <taxon>Desulfococcaceae</taxon>
        <taxon>Desulfonema</taxon>
    </lineage>
</organism>
<dbReference type="AlphaFoldDB" id="A0A401FRT8"/>
<dbReference type="GO" id="GO:0009055">
    <property type="term" value="F:electron transfer activity"/>
    <property type="evidence" value="ECO:0007669"/>
    <property type="project" value="InterPro"/>
</dbReference>
<dbReference type="SUPFAM" id="SSF52218">
    <property type="entry name" value="Flavoproteins"/>
    <property type="match status" value="1"/>
</dbReference>
<evidence type="ECO:0000259" key="2">
    <source>
        <dbReference type="Pfam" id="PF12724"/>
    </source>
</evidence>
<evidence type="ECO:0000256" key="1">
    <source>
        <dbReference type="ARBA" id="ARBA00001917"/>
    </source>
</evidence>
<dbReference type="GO" id="GO:0010181">
    <property type="term" value="F:FMN binding"/>
    <property type="evidence" value="ECO:0007669"/>
    <property type="project" value="InterPro"/>
</dbReference>
<sequence>MKSLVLFDSMSGNTEKVAAAICKTLESEAMAPQMTKVGKETDLDFYDYDLVCVGSPVIDWLPTQTMMNFIKKKLKGYNRQGLIKPAAPIIPGKFGVCFGTFAGPHIGEREALPMTMWFRSFLEHIGFTVLDSWHIVGQFNNREDLNISGRLGNIRNRPNENDLADVENRVRGVLASLEAWRS</sequence>
<protein>
    <recommendedName>
        <fullName evidence="2">Flavodoxin domain-containing protein</fullName>
    </recommendedName>
</protein>
<dbReference type="Pfam" id="PF12724">
    <property type="entry name" value="Flavodoxin_5"/>
    <property type="match status" value="1"/>
</dbReference>
<dbReference type="InterPro" id="IPR029039">
    <property type="entry name" value="Flavoprotein-like_sf"/>
</dbReference>
<reference evidence="4" key="1">
    <citation type="submission" date="2017-11" db="EMBL/GenBank/DDBJ databases">
        <authorList>
            <person name="Watanabe M."/>
            <person name="Kojima H."/>
        </authorList>
    </citation>
    <scope>NUCLEOTIDE SEQUENCE [LARGE SCALE GENOMIC DNA]</scope>
    <source>
        <strain evidence="4">Tokyo 01</strain>
    </source>
</reference>
<proteinExistence type="predicted"/>